<evidence type="ECO:0000313" key="4">
    <source>
        <dbReference type="Proteomes" id="UP000054279"/>
    </source>
</evidence>
<name>A0A0C9U2Z5_SPHS4</name>
<dbReference type="EMBL" id="KN837681">
    <property type="protein sequence ID" value="KIJ23427.1"/>
    <property type="molecule type" value="Genomic_DNA"/>
</dbReference>
<dbReference type="SUPFAM" id="SSF51430">
    <property type="entry name" value="NAD(P)-linked oxidoreductase"/>
    <property type="match status" value="1"/>
</dbReference>
<dbReference type="InterPro" id="IPR023210">
    <property type="entry name" value="NADP_OxRdtase_dom"/>
</dbReference>
<evidence type="ECO:0000259" key="2">
    <source>
        <dbReference type="Pfam" id="PF00248"/>
    </source>
</evidence>
<dbReference type="OrthoDB" id="37537at2759"/>
<dbReference type="Pfam" id="PF00248">
    <property type="entry name" value="Aldo_ket_red"/>
    <property type="match status" value="1"/>
</dbReference>
<keyword evidence="4" id="KW-1185">Reference proteome</keyword>
<dbReference type="HOGENOM" id="CLU_023205_17_2_1"/>
<evidence type="ECO:0000256" key="1">
    <source>
        <dbReference type="ARBA" id="ARBA00023002"/>
    </source>
</evidence>
<protein>
    <recommendedName>
        <fullName evidence="2">NADP-dependent oxidoreductase domain-containing protein</fullName>
    </recommendedName>
</protein>
<proteinExistence type="predicted"/>
<reference evidence="3 4" key="1">
    <citation type="submission" date="2014-06" db="EMBL/GenBank/DDBJ databases">
        <title>Evolutionary Origins and Diversification of the Mycorrhizal Mutualists.</title>
        <authorList>
            <consortium name="DOE Joint Genome Institute"/>
            <consortium name="Mycorrhizal Genomics Consortium"/>
            <person name="Kohler A."/>
            <person name="Kuo A."/>
            <person name="Nagy L.G."/>
            <person name="Floudas D."/>
            <person name="Copeland A."/>
            <person name="Barry K.W."/>
            <person name="Cichocki N."/>
            <person name="Veneault-Fourrey C."/>
            <person name="LaButti K."/>
            <person name="Lindquist E.A."/>
            <person name="Lipzen A."/>
            <person name="Lundell T."/>
            <person name="Morin E."/>
            <person name="Murat C."/>
            <person name="Riley R."/>
            <person name="Ohm R."/>
            <person name="Sun H."/>
            <person name="Tunlid A."/>
            <person name="Henrissat B."/>
            <person name="Grigoriev I.V."/>
            <person name="Hibbett D.S."/>
            <person name="Martin F."/>
        </authorList>
    </citation>
    <scope>NUCLEOTIDE SEQUENCE [LARGE SCALE GENOMIC DNA]</scope>
    <source>
        <strain evidence="3 4">SS14</strain>
    </source>
</reference>
<dbReference type="Gene3D" id="3.20.20.100">
    <property type="entry name" value="NADP-dependent oxidoreductase domain"/>
    <property type="match status" value="1"/>
</dbReference>
<evidence type="ECO:0000313" key="3">
    <source>
        <dbReference type="EMBL" id="KIJ23427.1"/>
    </source>
</evidence>
<dbReference type="Proteomes" id="UP000054279">
    <property type="component" value="Unassembled WGS sequence"/>
</dbReference>
<dbReference type="AlphaFoldDB" id="A0A0C9U2Z5"/>
<dbReference type="InterPro" id="IPR036812">
    <property type="entry name" value="NAD(P)_OxRdtase_dom_sf"/>
</dbReference>
<organism evidence="3 4">
    <name type="scientific">Sphaerobolus stellatus (strain SS14)</name>
    <dbReference type="NCBI Taxonomy" id="990650"/>
    <lineage>
        <taxon>Eukaryota</taxon>
        <taxon>Fungi</taxon>
        <taxon>Dikarya</taxon>
        <taxon>Basidiomycota</taxon>
        <taxon>Agaricomycotina</taxon>
        <taxon>Agaricomycetes</taxon>
        <taxon>Phallomycetidae</taxon>
        <taxon>Geastrales</taxon>
        <taxon>Sphaerobolaceae</taxon>
        <taxon>Sphaerobolus</taxon>
    </lineage>
</organism>
<dbReference type="GO" id="GO:0005737">
    <property type="term" value="C:cytoplasm"/>
    <property type="evidence" value="ECO:0007669"/>
    <property type="project" value="TreeGrafter"/>
</dbReference>
<dbReference type="InterPro" id="IPR050791">
    <property type="entry name" value="Aldo-Keto_reductase"/>
</dbReference>
<dbReference type="GO" id="GO:0016491">
    <property type="term" value="F:oxidoreductase activity"/>
    <property type="evidence" value="ECO:0007669"/>
    <property type="project" value="UniProtKB-KW"/>
</dbReference>
<accession>A0A0C9U2Z5</accession>
<sequence>MRYRFRSRADFDSNDWRLTQPRFSEENFPKNLPLIEKFQSISSKAGFTPAQVCLAWILVEYPNFIPIPGSRNISRLDENAKSAEIKLEPEYVKQIRQFANEADNAAGTRYAEGWIPEGKCIPREQWKGE</sequence>
<dbReference type="PANTHER" id="PTHR43625:SF40">
    <property type="entry name" value="ALDO-KETO REDUCTASE YAKC [NADP(+)]"/>
    <property type="match status" value="1"/>
</dbReference>
<gene>
    <name evidence="3" type="ORF">M422DRAFT_275997</name>
</gene>
<feature type="domain" description="NADP-dependent oxidoreductase" evidence="2">
    <location>
        <begin position="14"/>
        <end position="98"/>
    </location>
</feature>
<keyword evidence="1" id="KW-0560">Oxidoreductase</keyword>
<dbReference type="PANTHER" id="PTHR43625">
    <property type="entry name" value="AFLATOXIN B1 ALDEHYDE REDUCTASE"/>
    <property type="match status" value="1"/>
</dbReference>